<reference evidence="1 2" key="1">
    <citation type="submission" date="2023-07" db="EMBL/GenBank/DDBJ databases">
        <title>Genomic Encyclopedia of Type Strains, Phase IV (KMG-IV): sequencing the most valuable type-strain genomes for metagenomic binning, comparative biology and taxonomic classification.</title>
        <authorList>
            <person name="Goeker M."/>
        </authorList>
    </citation>
    <scope>NUCLEOTIDE SEQUENCE [LARGE SCALE GENOMIC DNA]</scope>
    <source>
        <strain evidence="1 2">DSM 102814</strain>
    </source>
</reference>
<accession>A0ABU1K8M2</accession>
<dbReference type="RefSeq" id="WP_309729294.1">
    <property type="nucleotide sequence ID" value="NZ_JAVDQA010000007.1"/>
</dbReference>
<proteinExistence type="predicted"/>
<comment type="caution">
    <text evidence="1">The sequence shown here is derived from an EMBL/GenBank/DDBJ whole genome shotgun (WGS) entry which is preliminary data.</text>
</comment>
<dbReference type="Proteomes" id="UP001257659">
    <property type="component" value="Unassembled WGS sequence"/>
</dbReference>
<evidence type="ECO:0000313" key="2">
    <source>
        <dbReference type="Proteomes" id="UP001257659"/>
    </source>
</evidence>
<name>A0ABU1K8M2_9FLAO</name>
<dbReference type="EMBL" id="JAVDQA010000007">
    <property type="protein sequence ID" value="MDR6301671.1"/>
    <property type="molecule type" value="Genomic_DNA"/>
</dbReference>
<sequence>MKENYYITDFVKITDQQLYHRDKKVVEEVNGTLKSLLKKSYKSLEISYPKFHKMDSLSKLGFIAVEFLKLEQEFPSDTALVFQNSESSLHTDYQHQQTIQNKEAYFPSPAVFVYTLPNIVMGELAIRHQLQSENTFFIQEKFNAEYLTDYVQELFNSKKASAAISGWIDLNNEGYNVFLAFVSKNGTLPFTKENLENIFYNK</sequence>
<evidence type="ECO:0000313" key="1">
    <source>
        <dbReference type="EMBL" id="MDR6301671.1"/>
    </source>
</evidence>
<organism evidence="1 2">
    <name type="scientific">Mesonia maritima</name>
    <dbReference type="NCBI Taxonomy" id="1793873"/>
    <lineage>
        <taxon>Bacteria</taxon>
        <taxon>Pseudomonadati</taxon>
        <taxon>Bacteroidota</taxon>
        <taxon>Flavobacteriia</taxon>
        <taxon>Flavobacteriales</taxon>
        <taxon>Flavobacteriaceae</taxon>
        <taxon>Mesonia</taxon>
    </lineage>
</organism>
<gene>
    <name evidence="1" type="ORF">GGR31_002341</name>
</gene>
<protein>
    <recommendedName>
        <fullName evidence="3">3-oxoacyl-ACP synthase</fullName>
    </recommendedName>
</protein>
<keyword evidence="2" id="KW-1185">Reference proteome</keyword>
<evidence type="ECO:0008006" key="3">
    <source>
        <dbReference type="Google" id="ProtNLM"/>
    </source>
</evidence>